<dbReference type="HOGENOM" id="CLU_100635_1_0_1"/>
<feature type="chain" id="PRO_5002241396" evidence="1">
    <location>
        <begin position="17"/>
        <end position="201"/>
    </location>
</feature>
<proteinExistence type="predicted"/>
<dbReference type="EMBL" id="KN847318">
    <property type="protein sequence ID" value="KIW57735.1"/>
    <property type="molecule type" value="Genomic_DNA"/>
</dbReference>
<name>A0A0D2ESM4_9EURO</name>
<dbReference type="OrthoDB" id="5230873at2759"/>
<keyword evidence="1" id="KW-0732">Signal</keyword>
<evidence type="ECO:0000313" key="3">
    <source>
        <dbReference type="Proteomes" id="UP000054342"/>
    </source>
</evidence>
<gene>
    <name evidence="2" type="ORF">PV05_02297</name>
</gene>
<dbReference type="AlphaFoldDB" id="A0A0D2ESM4"/>
<reference evidence="2 3" key="1">
    <citation type="submission" date="2015-01" db="EMBL/GenBank/DDBJ databases">
        <title>The Genome Sequence of Exophiala xenobiotica CBS118157.</title>
        <authorList>
            <consortium name="The Broad Institute Genomics Platform"/>
            <person name="Cuomo C."/>
            <person name="de Hoog S."/>
            <person name="Gorbushina A."/>
            <person name="Stielow B."/>
            <person name="Teixiera M."/>
            <person name="Abouelleil A."/>
            <person name="Chapman S.B."/>
            <person name="Priest M."/>
            <person name="Young S.K."/>
            <person name="Wortman J."/>
            <person name="Nusbaum C."/>
            <person name="Birren B."/>
        </authorList>
    </citation>
    <scope>NUCLEOTIDE SEQUENCE [LARGE SCALE GENOMIC DNA]</scope>
    <source>
        <strain evidence="2 3">CBS 118157</strain>
    </source>
</reference>
<dbReference type="GeneID" id="25324205"/>
<protein>
    <submittedName>
        <fullName evidence="2">Uncharacterized protein</fullName>
    </submittedName>
</protein>
<dbReference type="Proteomes" id="UP000054342">
    <property type="component" value="Unassembled WGS sequence"/>
</dbReference>
<accession>A0A0D2ESM4</accession>
<keyword evidence="3" id="KW-1185">Reference proteome</keyword>
<evidence type="ECO:0000256" key="1">
    <source>
        <dbReference type="SAM" id="SignalP"/>
    </source>
</evidence>
<sequence>MRRLLEISFLSQGLLAAASPLTRRLSSNDTFSLYAYGNNIGGLPILYSNGLAYIGNDSSLNSSFQSPYFPNIQLFLNIVTKSSSNTTLIANPNTTLSSNASWSSQIFAVPATGSTGQVSFVADTSSDAVVTSGFFFYGHVAMLLTSSGNVESLFFAQDTDTDGLWKLMWNMTAADGSLVPLTLKNSAPPRIRMVSSVQNKL</sequence>
<organism evidence="2 3">
    <name type="scientific">Exophiala xenobiotica</name>
    <dbReference type="NCBI Taxonomy" id="348802"/>
    <lineage>
        <taxon>Eukaryota</taxon>
        <taxon>Fungi</taxon>
        <taxon>Dikarya</taxon>
        <taxon>Ascomycota</taxon>
        <taxon>Pezizomycotina</taxon>
        <taxon>Eurotiomycetes</taxon>
        <taxon>Chaetothyriomycetidae</taxon>
        <taxon>Chaetothyriales</taxon>
        <taxon>Herpotrichiellaceae</taxon>
        <taxon>Exophiala</taxon>
    </lineage>
</organism>
<dbReference type="RefSeq" id="XP_013318319.1">
    <property type="nucleotide sequence ID" value="XM_013462865.1"/>
</dbReference>
<feature type="signal peptide" evidence="1">
    <location>
        <begin position="1"/>
        <end position="16"/>
    </location>
</feature>
<evidence type="ECO:0000313" key="2">
    <source>
        <dbReference type="EMBL" id="KIW57735.1"/>
    </source>
</evidence>